<dbReference type="PANTHER" id="PTHR43300">
    <property type="entry name" value="ACETYLTRANSFERASE"/>
    <property type="match status" value="1"/>
</dbReference>
<dbReference type="AlphaFoldDB" id="A0A564ZHT3"/>
<dbReference type="InterPro" id="IPR050179">
    <property type="entry name" value="Trans_hexapeptide_repeat"/>
</dbReference>
<dbReference type="InterPro" id="IPR011004">
    <property type="entry name" value="Trimer_LpxA-like_sf"/>
</dbReference>
<organism evidence="1 2">
    <name type="scientific">Candidatus Methylomirabilis lanthanidiphila</name>
    <dbReference type="NCBI Taxonomy" id="2211376"/>
    <lineage>
        <taxon>Bacteria</taxon>
        <taxon>Candidatus Methylomirabilota</taxon>
        <taxon>Candidatus Methylomirabilia</taxon>
        <taxon>Candidatus Methylomirabilales</taxon>
        <taxon>Candidatus Methylomirabilaceae</taxon>
        <taxon>Candidatus Methylomirabilis</taxon>
    </lineage>
</organism>
<protein>
    <submittedName>
        <fullName evidence="1">Serine O-acetyltransferase</fullName>
        <ecNumber evidence="1">2.3.1.30</ecNumber>
    </submittedName>
</protein>
<dbReference type="Gene3D" id="2.160.10.10">
    <property type="entry name" value="Hexapeptide repeat proteins"/>
    <property type="match status" value="1"/>
</dbReference>
<name>A0A564ZHT3_9BACT</name>
<keyword evidence="2" id="KW-1185">Reference proteome</keyword>
<keyword evidence="1" id="KW-0808">Transferase</keyword>
<dbReference type="CDD" id="cd04647">
    <property type="entry name" value="LbH_MAT_like"/>
    <property type="match status" value="1"/>
</dbReference>
<accession>A0A564ZHT3</accession>
<dbReference type="GO" id="GO:0009001">
    <property type="term" value="F:serine O-acetyltransferase activity"/>
    <property type="evidence" value="ECO:0007669"/>
    <property type="project" value="UniProtKB-EC"/>
</dbReference>
<proteinExistence type="predicted"/>
<reference evidence="1 2" key="1">
    <citation type="submission" date="2019-07" db="EMBL/GenBank/DDBJ databases">
        <authorList>
            <person name="Cremers G."/>
        </authorList>
    </citation>
    <scope>NUCLEOTIDE SEQUENCE [LARGE SCALE GENOMIC DNA]</scope>
</reference>
<evidence type="ECO:0000313" key="2">
    <source>
        <dbReference type="Proteomes" id="UP000334340"/>
    </source>
</evidence>
<evidence type="ECO:0000313" key="1">
    <source>
        <dbReference type="EMBL" id="VUZ84855.1"/>
    </source>
</evidence>
<dbReference type="Proteomes" id="UP000334340">
    <property type="component" value="Unassembled WGS sequence"/>
</dbReference>
<dbReference type="SUPFAM" id="SSF51161">
    <property type="entry name" value="Trimeric LpxA-like enzymes"/>
    <property type="match status" value="1"/>
</dbReference>
<gene>
    <name evidence="1" type="ORF">MELA_01230</name>
</gene>
<dbReference type="EMBL" id="CABIKM010000019">
    <property type="protein sequence ID" value="VUZ84855.1"/>
    <property type="molecule type" value="Genomic_DNA"/>
</dbReference>
<keyword evidence="1" id="KW-0012">Acyltransferase</keyword>
<dbReference type="EC" id="2.3.1.30" evidence="1"/>
<sequence length="160" mass="17157">MGIRSSMNKIYDLLSKHLPSNALRIGCQRAKGVRIGRNVYLAYDVSIDMACPELVEIGESVRIGIGVIILAHNRPSDGWLAYLGQVQQKVCIRRHAVVSAGAIILPGVTVGEFAIVREGAVVREDVPSFTVVAGVPARVIENLPRDQARDGVVGHGDAPP</sequence>